<dbReference type="InterPro" id="IPR011322">
    <property type="entry name" value="N-reg_PII-like_a/b"/>
</dbReference>
<feature type="domain" description="Ammonium transporter AmtB-like" evidence="10">
    <location>
        <begin position="12"/>
        <end position="417"/>
    </location>
</feature>
<dbReference type="Pfam" id="PF00543">
    <property type="entry name" value="P-II"/>
    <property type="match status" value="1"/>
</dbReference>
<accession>A0A9D1P0E7</accession>
<evidence type="ECO:0000256" key="2">
    <source>
        <dbReference type="ARBA" id="ARBA00005887"/>
    </source>
</evidence>
<dbReference type="EMBL" id="DVOS01000078">
    <property type="protein sequence ID" value="HIV24134.1"/>
    <property type="molecule type" value="Genomic_DNA"/>
</dbReference>
<dbReference type="SUPFAM" id="SSF111352">
    <property type="entry name" value="Ammonium transporter"/>
    <property type="match status" value="1"/>
</dbReference>
<dbReference type="PROSITE" id="PS51343">
    <property type="entry name" value="PII_GLNB_DOM"/>
    <property type="match status" value="1"/>
</dbReference>
<proteinExistence type="inferred from homology"/>
<dbReference type="GO" id="GO:0008519">
    <property type="term" value="F:ammonium channel activity"/>
    <property type="evidence" value="ECO:0007669"/>
    <property type="project" value="InterPro"/>
</dbReference>
<evidence type="ECO:0000259" key="10">
    <source>
        <dbReference type="Pfam" id="PF00909"/>
    </source>
</evidence>
<feature type="transmembrane region" description="Helical" evidence="9">
    <location>
        <begin position="130"/>
        <end position="150"/>
    </location>
</feature>
<evidence type="ECO:0000313" key="11">
    <source>
        <dbReference type="EMBL" id="HIV24134.1"/>
    </source>
</evidence>
<dbReference type="GO" id="GO:0097272">
    <property type="term" value="P:ammonium homeostasis"/>
    <property type="evidence" value="ECO:0007669"/>
    <property type="project" value="TreeGrafter"/>
</dbReference>
<dbReference type="InterPro" id="IPR001905">
    <property type="entry name" value="Ammonium_transpt"/>
</dbReference>
<dbReference type="Gene3D" id="1.10.3430.10">
    <property type="entry name" value="Ammonium transporter AmtB like domains"/>
    <property type="match status" value="1"/>
</dbReference>
<reference evidence="11" key="1">
    <citation type="submission" date="2020-10" db="EMBL/GenBank/DDBJ databases">
        <authorList>
            <person name="Gilroy R."/>
        </authorList>
    </citation>
    <scope>NUCLEOTIDE SEQUENCE</scope>
    <source>
        <strain evidence="11">ChiBcec6-7307</strain>
    </source>
</reference>
<dbReference type="Pfam" id="PF00909">
    <property type="entry name" value="Ammonium_transp"/>
    <property type="match status" value="1"/>
</dbReference>
<dbReference type="PANTHER" id="PTHR11730:SF89">
    <property type="entry name" value="AMMONIUM TRANSPORTER SLL0108-RELATED"/>
    <property type="match status" value="1"/>
</dbReference>
<dbReference type="Proteomes" id="UP000886889">
    <property type="component" value="Unassembled WGS sequence"/>
</dbReference>
<gene>
    <name evidence="11" type="primary">amt</name>
    <name evidence="11" type="ORF">IAC80_09410</name>
</gene>
<dbReference type="Gene3D" id="3.30.70.120">
    <property type="match status" value="1"/>
</dbReference>
<dbReference type="GO" id="GO:0006808">
    <property type="term" value="P:regulation of nitrogen utilization"/>
    <property type="evidence" value="ECO:0007669"/>
    <property type="project" value="InterPro"/>
</dbReference>
<keyword evidence="4 9" id="KW-0812">Transmembrane</keyword>
<keyword evidence="5 9" id="KW-1133">Transmembrane helix</keyword>
<dbReference type="InterPro" id="IPR024041">
    <property type="entry name" value="NH4_transpt_AmtB-like_dom"/>
</dbReference>
<dbReference type="SUPFAM" id="SSF54913">
    <property type="entry name" value="GlnB-like"/>
    <property type="match status" value="1"/>
</dbReference>
<evidence type="ECO:0000256" key="4">
    <source>
        <dbReference type="ARBA" id="ARBA00022692"/>
    </source>
</evidence>
<dbReference type="GO" id="GO:0030234">
    <property type="term" value="F:enzyme regulator activity"/>
    <property type="evidence" value="ECO:0007669"/>
    <property type="project" value="InterPro"/>
</dbReference>
<feature type="transmembrane region" description="Helical" evidence="9">
    <location>
        <begin position="170"/>
        <end position="190"/>
    </location>
</feature>
<evidence type="ECO:0000313" key="12">
    <source>
        <dbReference type="Proteomes" id="UP000886889"/>
    </source>
</evidence>
<feature type="transmembrane region" description="Helical" evidence="9">
    <location>
        <begin position="241"/>
        <end position="264"/>
    </location>
</feature>
<dbReference type="SMART" id="SM00938">
    <property type="entry name" value="P-II"/>
    <property type="match status" value="1"/>
</dbReference>
<comment type="similarity">
    <text evidence="8">Belongs to the P(II) protein family.</text>
</comment>
<dbReference type="PANTHER" id="PTHR11730">
    <property type="entry name" value="AMMONIUM TRANSPORTER"/>
    <property type="match status" value="1"/>
</dbReference>
<reference evidence="11" key="2">
    <citation type="journal article" date="2021" name="PeerJ">
        <title>Extensive microbial diversity within the chicken gut microbiome revealed by metagenomics and culture.</title>
        <authorList>
            <person name="Gilroy R."/>
            <person name="Ravi A."/>
            <person name="Getino M."/>
            <person name="Pursley I."/>
            <person name="Horton D.L."/>
            <person name="Alikhan N.F."/>
            <person name="Baker D."/>
            <person name="Gharbi K."/>
            <person name="Hall N."/>
            <person name="Watson M."/>
            <person name="Adriaenssens E.M."/>
            <person name="Foster-Nyarko E."/>
            <person name="Jarju S."/>
            <person name="Secka A."/>
            <person name="Antonio M."/>
            <person name="Oren A."/>
            <person name="Chaudhuri R.R."/>
            <person name="La Ragione R."/>
            <person name="Hildebrand F."/>
            <person name="Pallen M.J."/>
        </authorList>
    </citation>
    <scope>NUCLEOTIDE SEQUENCE</scope>
    <source>
        <strain evidence="11">ChiBcec6-7307</strain>
    </source>
</reference>
<evidence type="ECO:0000256" key="6">
    <source>
        <dbReference type="ARBA" id="ARBA00023136"/>
    </source>
</evidence>
<dbReference type="InterPro" id="IPR002187">
    <property type="entry name" value="N-reg_PII"/>
</dbReference>
<feature type="transmembrane region" description="Helical" evidence="9">
    <location>
        <begin position="297"/>
        <end position="313"/>
    </location>
</feature>
<keyword evidence="3" id="KW-0813">Transport</keyword>
<keyword evidence="7" id="KW-0924">Ammonia transport</keyword>
<comment type="subcellular location">
    <subcellularLocation>
        <location evidence="1">Membrane</location>
        <topology evidence="1">Multi-pass membrane protein</topology>
    </subcellularLocation>
</comment>
<evidence type="ECO:0000256" key="9">
    <source>
        <dbReference type="SAM" id="Phobius"/>
    </source>
</evidence>
<feature type="transmembrane region" description="Helical" evidence="9">
    <location>
        <begin position="369"/>
        <end position="390"/>
    </location>
</feature>
<organism evidence="11 12">
    <name type="scientific">Candidatus Merdiplasma excrementigallinarum</name>
    <dbReference type="NCBI Taxonomy" id="2840864"/>
    <lineage>
        <taxon>Bacteria</taxon>
        <taxon>Bacillati</taxon>
        <taxon>Bacillota</taxon>
        <taxon>Clostridia</taxon>
        <taxon>Lachnospirales</taxon>
        <taxon>Lachnospiraceae</taxon>
        <taxon>Lachnospiraceae incertae sedis</taxon>
        <taxon>Candidatus Merdiplasma</taxon>
    </lineage>
</organism>
<dbReference type="PROSITE" id="PS00638">
    <property type="entry name" value="PII_GLNB_CTER"/>
    <property type="match status" value="1"/>
</dbReference>
<name>A0A9D1P0E7_9FIRM</name>
<evidence type="ECO:0000256" key="5">
    <source>
        <dbReference type="ARBA" id="ARBA00022989"/>
    </source>
</evidence>
<comment type="similarity">
    <text evidence="2">Belongs to the ammonia transporter channel (TC 1.A.11.2) family.</text>
</comment>
<comment type="caution">
    <text evidence="11">The sequence shown here is derived from an EMBL/GenBank/DDBJ whole genome shotgun (WGS) entry which is preliminary data.</text>
</comment>
<feature type="transmembrane region" description="Helical" evidence="9">
    <location>
        <begin position="12"/>
        <end position="36"/>
    </location>
</feature>
<dbReference type="NCBIfam" id="TIGR00836">
    <property type="entry name" value="amt"/>
    <property type="match status" value="1"/>
</dbReference>
<sequence>MSAISYSITDTLWVFLAAVLVFFMNLGFASVEAGFARAKNTVNILSKNFIVFAVSSLGFLLLGWGIMFGGDNPFIGTQHLFILGSEDYSFYENTLTSSVPFWGKFFFQLVFCGTAATIVSGAVAERVKYVSFIIFSFVLTLVIYPIVGHWVWGGGWLADMGFLDFAGDTVVHSVGGWAALSGAMILGPRIGKYGKDGKPRAIPGHSMSLAVIGLFVLWLGWFGFNPGSTMSFENPSDVMYILMTTNTSAIAAVLTSTITSWIVLGKPDLGMTVNGCLAGLVGITGGCAYVSVEASLLIGALAGILVVFAVMFFDKAKIDDPVGATSVHLGCGVFGTICVALFAKEGVTSLSAVNGLFYGGGFSLLGKQLLGIIAVGIFVFAGSSLVWFVLKQTVGIRVSAEEELQGLDVGEHGNIAYPDFVPVAETLYESDIVSAAEVSVRPGAAAFASSPSESSPSSGFASPDEAVPVIHRETPGSEITKITILANQSKFNELQDALEEFGITGVTVTNVFGYGAQKGHTVFFRGNPVSSRLLPKIKIDIVVCTVPVEDLIKVIQKVLYTGNFGDGKIFLYDVRDVVKIRTGERGCSALQDVVPPQS</sequence>
<evidence type="ECO:0000256" key="7">
    <source>
        <dbReference type="ARBA" id="ARBA00023177"/>
    </source>
</evidence>
<feature type="transmembrane region" description="Helical" evidence="9">
    <location>
        <begin position="202"/>
        <end position="221"/>
    </location>
</feature>
<feature type="transmembrane region" description="Helical" evidence="9">
    <location>
        <begin position="271"/>
        <end position="291"/>
    </location>
</feature>
<feature type="transmembrane region" description="Helical" evidence="9">
    <location>
        <begin position="105"/>
        <end position="123"/>
    </location>
</feature>
<evidence type="ECO:0000256" key="3">
    <source>
        <dbReference type="ARBA" id="ARBA00022448"/>
    </source>
</evidence>
<feature type="transmembrane region" description="Helical" evidence="9">
    <location>
        <begin position="48"/>
        <end position="67"/>
    </location>
</feature>
<evidence type="ECO:0000256" key="8">
    <source>
        <dbReference type="RuleBase" id="RU003936"/>
    </source>
</evidence>
<feature type="transmembrane region" description="Helical" evidence="9">
    <location>
        <begin position="325"/>
        <end position="343"/>
    </location>
</feature>
<protein>
    <submittedName>
        <fullName evidence="11">Ammonium transporter</fullName>
    </submittedName>
</protein>
<dbReference type="GO" id="GO:0016020">
    <property type="term" value="C:membrane"/>
    <property type="evidence" value="ECO:0007669"/>
    <property type="project" value="UniProtKB-SubCell"/>
</dbReference>
<keyword evidence="6 9" id="KW-0472">Membrane</keyword>
<dbReference type="InterPro" id="IPR015867">
    <property type="entry name" value="N-reg_PII/ATP_PRibTrfase_C"/>
</dbReference>
<dbReference type="AlphaFoldDB" id="A0A9D1P0E7"/>
<dbReference type="InterPro" id="IPR017918">
    <property type="entry name" value="N-reg_PII_CS"/>
</dbReference>
<evidence type="ECO:0000256" key="1">
    <source>
        <dbReference type="ARBA" id="ARBA00004141"/>
    </source>
</evidence>
<dbReference type="InterPro" id="IPR029020">
    <property type="entry name" value="Ammonium/urea_transptr"/>
</dbReference>
<dbReference type="PRINTS" id="PR00340">
    <property type="entry name" value="PIIGLNB"/>
</dbReference>